<organism evidence="1 2">
    <name type="scientific">Cucumis melo var. makuwa</name>
    <name type="common">Oriental melon</name>
    <dbReference type="NCBI Taxonomy" id="1194695"/>
    <lineage>
        <taxon>Eukaryota</taxon>
        <taxon>Viridiplantae</taxon>
        <taxon>Streptophyta</taxon>
        <taxon>Embryophyta</taxon>
        <taxon>Tracheophyta</taxon>
        <taxon>Spermatophyta</taxon>
        <taxon>Magnoliopsida</taxon>
        <taxon>eudicotyledons</taxon>
        <taxon>Gunneridae</taxon>
        <taxon>Pentapetalae</taxon>
        <taxon>rosids</taxon>
        <taxon>fabids</taxon>
        <taxon>Cucurbitales</taxon>
        <taxon>Cucurbitaceae</taxon>
        <taxon>Benincaseae</taxon>
        <taxon>Cucumis</taxon>
    </lineage>
</organism>
<evidence type="ECO:0000313" key="2">
    <source>
        <dbReference type="Proteomes" id="UP000321393"/>
    </source>
</evidence>
<sequence>MNKIEYNMTTLLKDLQTFQSVKGQKKGEVNIAHSRRFATSSSRFIKIQKKKERKGKGSTVAAEGKGKAKVAMKEKCFHYNVDEHWKRNCPKYLVKKKEKEETSSFKQLEGGEMTLKVGTGDVVSAHAMEAVNFFSSEIDSCF</sequence>
<comment type="caution">
    <text evidence="1">The sequence shown here is derived from an EMBL/GenBank/DDBJ whole genome shotgun (WGS) entry which is preliminary data.</text>
</comment>
<dbReference type="AlphaFoldDB" id="A0A5A7UDK0"/>
<reference evidence="1 2" key="1">
    <citation type="submission" date="2019-08" db="EMBL/GenBank/DDBJ databases">
        <title>Draft genome sequences of two oriental melons (Cucumis melo L. var makuwa).</title>
        <authorList>
            <person name="Kwon S.-Y."/>
        </authorList>
    </citation>
    <scope>NUCLEOTIDE SEQUENCE [LARGE SCALE GENOMIC DNA]</scope>
    <source>
        <strain evidence="2">cv. SW 3</strain>
        <tissue evidence="1">Leaf</tissue>
    </source>
</reference>
<name>A0A5A7UDK0_CUCMM</name>
<gene>
    <name evidence="1" type="ORF">E6C27_scaffold318G001350</name>
</gene>
<dbReference type="OrthoDB" id="430476at2759"/>
<evidence type="ECO:0000313" key="1">
    <source>
        <dbReference type="EMBL" id="KAA0054063.1"/>
    </source>
</evidence>
<protein>
    <submittedName>
        <fullName evidence="1">Gag/pol protein</fullName>
    </submittedName>
</protein>
<proteinExistence type="predicted"/>
<dbReference type="EMBL" id="SSTE01008974">
    <property type="protein sequence ID" value="KAA0054063.1"/>
    <property type="molecule type" value="Genomic_DNA"/>
</dbReference>
<accession>A0A5A7UDK0</accession>
<dbReference type="Proteomes" id="UP000321393">
    <property type="component" value="Unassembled WGS sequence"/>
</dbReference>